<dbReference type="EMBL" id="ML975434">
    <property type="protein sequence ID" value="KAF1829602.1"/>
    <property type="molecule type" value="Genomic_DNA"/>
</dbReference>
<sequence length="210" mass="23789">MAHGVQGSQKLFWRNVRQECERICDQNQTIVKWELLGAMQALLIYVLIRLDEGKTDHTNLDYLLGRAVNCTRAPRSQKNNTMSNHVYSSSSQRNFFTTILTAIRIIMYHVASSLKATGKTGSIKSSNEVIYRHPKQAHLLRPSSHVRHARRIRHRTFARKAASCGCTRVGIANAGKSRRKKRFLMRWVVVARLLGWIGGGCLVATRGYVG</sequence>
<reference evidence="2" key="1">
    <citation type="submission" date="2020-01" db="EMBL/GenBank/DDBJ databases">
        <authorList>
            <consortium name="DOE Joint Genome Institute"/>
            <person name="Haridas S."/>
            <person name="Albert R."/>
            <person name="Binder M."/>
            <person name="Bloem J."/>
            <person name="Labutti K."/>
            <person name="Salamov A."/>
            <person name="Andreopoulos B."/>
            <person name="Baker S.E."/>
            <person name="Barry K."/>
            <person name="Bills G."/>
            <person name="Bluhm B.H."/>
            <person name="Cannon C."/>
            <person name="Castanera R."/>
            <person name="Culley D.E."/>
            <person name="Daum C."/>
            <person name="Ezra D."/>
            <person name="Gonzalez J.B."/>
            <person name="Henrissat B."/>
            <person name="Kuo A."/>
            <person name="Liang C."/>
            <person name="Lipzen A."/>
            <person name="Lutzoni F."/>
            <person name="Magnuson J."/>
            <person name="Mondo S."/>
            <person name="Nolan M."/>
            <person name="Ohm R."/>
            <person name="Pangilinan J."/>
            <person name="Park H.-J."/>
            <person name="Ramirez L."/>
            <person name="Alfaro M."/>
            <person name="Sun H."/>
            <person name="Tritt A."/>
            <person name="Yoshinaga Y."/>
            <person name="Zwiers L.-H."/>
            <person name="Turgeon B.G."/>
            <person name="Goodwin S.B."/>
            <person name="Spatafora J.W."/>
            <person name="Crous P.W."/>
            <person name="Grigoriev I.V."/>
        </authorList>
    </citation>
    <scope>NUCLEOTIDE SEQUENCE</scope>
    <source>
        <strain evidence="2">P77</strain>
    </source>
</reference>
<evidence type="ECO:0000313" key="2">
    <source>
        <dbReference type="EMBL" id="KAF1829602.1"/>
    </source>
</evidence>
<name>A0A6A5K5F6_9PLEO</name>
<keyword evidence="1" id="KW-0812">Transmembrane</keyword>
<keyword evidence="1" id="KW-1133">Transmembrane helix</keyword>
<dbReference type="AlphaFoldDB" id="A0A6A5K5F6"/>
<evidence type="ECO:0000313" key="3">
    <source>
        <dbReference type="Proteomes" id="UP000800040"/>
    </source>
</evidence>
<gene>
    <name evidence="2" type="ORF">BDW02DRAFT_610942</name>
</gene>
<accession>A0A6A5K5F6</accession>
<evidence type="ECO:0000256" key="1">
    <source>
        <dbReference type="SAM" id="Phobius"/>
    </source>
</evidence>
<protein>
    <submittedName>
        <fullName evidence="2">Uncharacterized protein</fullName>
    </submittedName>
</protein>
<dbReference type="Proteomes" id="UP000800040">
    <property type="component" value="Unassembled WGS sequence"/>
</dbReference>
<dbReference type="OrthoDB" id="5423818at2759"/>
<keyword evidence="3" id="KW-1185">Reference proteome</keyword>
<proteinExistence type="predicted"/>
<feature type="transmembrane region" description="Helical" evidence="1">
    <location>
        <begin position="187"/>
        <end position="209"/>
    </location>
</feature>
<keyword evidence="1" id="KW-0472">Membrane</keyword>
<organism evidence="2 3">
    <name type="scientific">Decorospora gaudefroyi</name>
    <dbReference type="NCBI Taxonomy" id="184978"/>
    <lineage>
        <taxon>Eukaryota</taxon>
        <taxon>Fungi</taxon>
        <taxon>Dikarya</taxon>
        <taxon>Ascomycota</taxon>
        <taxon>Pezizomycotina</taxon>
        <taxon>Dothideomycetes</taxon>
        <taxon>Pleosporomycetidae</taxon>
        <taxon>Pleosporales</taxon>
        <taxon>Pleosporineae</taxon>
        <taxon>Pleosporaceae</taxon>
        <taxon>Decorospora</taxon>
    </lineage>
</organism>